<dbReference type="PANTHER" id="PTHR38839">
    <property type="entry name" value="TRANSCRIPTIONAL REGULATOR WHID-RELATED"/>
    <property type="match status" value="1"/>
</dbReference>
<accession>A0ABS5KRY8</accession>
<feature type="binding site" evidence="11">
    <location>
        <position position="52"/>
    </location>
    <ligand>
        <name>[4Fe-4S] cluster</name>
        <dbReference type="ChEBI" id="CHEBI:49883"/>
    </ligand>
</feature>
<keyword evidence="5 11" id="KW-0408">Iron</keyword>
<comment type="cofactor">
    <cofactor evidence="11">
        <name>[4Fe-4S] cluster</name>
        <dbReference type="ChEBI" id="CHEBI:49883"/>
    </cofactor>
    <text evidence="11">Binds 1 [4Fe-4S] cluster per subunit. Following nitrosylation of the [4Fe-4S] cluster binds 1 [4Fe-8(NO)] cluster per subunit.</text>
</comment>
<keyword evidence="3 11" id="KW-0004">4Fe-4S</keyword>
<comment type="caution">
    <text evidence="13">The sequence shown here is derived from an EMBL/GenBank/DDBJ whole genome shotgun (WGS) entry which is preliminary data.</text>
</comment>
<dbReference type="EMBL" id="JAAFYZ010000056">
    <property type="protein sequence ID" value="MBS2548818.1"/>
    <property type="molecule type" value="Genomic_DNA"/>
</dbReference>
<evidence type="ECO:0000256" key="6">
    <source>
        <dbReference type="ARBA" id="ARBA00023014"/>
    </source>
</evidence>
<evidence type="ECO:0000256" key="10">
    <source>
        <dbReference type="ARBA" id="ARBA00023163"/>
    </source>
</evidence>
<evidence type="ECO:0000256" key="4">
    <source>
        <dbReference type="ARBA" id="ARBA00022723"/>
    </source>
</evidence>
<protein>
    <recommendedName>
        <fullName evidence="11">Transcriptional regulator WhiB</fullName>
    </recommendedName>
</protein>
<dbReference type="RefSeq" id="WP_212010396.1">
    <property type="nucleotide sequence ID" value="NZ_JAAFYZ010000056.1"/>
</dbReference>
<organism evidence="13 14">
    <name type="scientific">Catenulispora pinistramenti</name>
    <dbReference type="NCBI Taxonomy" id="2705254"/>
    <lineage>
        <taxon>Bacteria</taxon>
        <taxon>Bacillati</taxon>
        <taxon>Actinomycetota</taxon>
        <taxon>Actinomycetes</taxon>
        <taxon>Catenulisporales</taxon>
        <taxon>Catenulisporaceae</taxon>
        <taxon>Catenulispora</taxon>
    </lineage>
</organism>
<feature type="binding site" evidence="11">
    <location>
        <position position="46"/>
    </location>
    <ligand>
        <name>[4Fe-4S] cluster</name>
        <dbReference type="ChEBI" id="CHEBI:49883"/>
    </ligand>
</feature>
<feature type="binding site" evidence="11">
    <location>
        <position position="20"/>
    </location>
    <ligand>
        <name>[4Fe-4S] cluster</name>
        <dbReference type="ChEBI" id="CHEBI:49883"/>
    </ligand>
</feature>
<comment type="function">
    <text evidence="11">Acts as a transcriptional regulator. Probably redox-responsive. The apo- but not holo-form probably binds DNA.</text>
</comment>
<sequence length="88" mass="9546">MNQTRDTARTAMAWQQAAACIGADPEWFFSPDPIETAAARSLCSSCPVKAECLAHAEGTPESAGVWGGVDLDERRRIARRRKATAVVR</sequence>
<keyword evidence="11" id="KW-0963">Cytoplasm</keyword>
<evidence type="ECO:0000259" key="12">
    <source>
        <dbReference type="PROSITE" id="PS51674"/>
    </source>
</evidence>
<reference evidence="13 14" key="1">
    <citation type="submission" date="2020-02" db="EMBL/GenBank/DDBJ databases">
        <title>Acidophilic actinobacteria isolated from forest soil.</title>
        <authorList>
            <person name="Golinska P."/>
        </authorList>
    </citation>
    <scope>NUCLEOTIDE SEQUENCE [LARGE SCALE GENOMIC DNA]</scope>
    <source>
        <strain evidence="13 14">NL8</strain>
    </source>
</reference>
<evidence type="ECO:0000256" key="2">
    <source>
        <dbReference type="ARBA" id="ARBA00006597"/>
    </source>
</evidence>
<evidence type="ECO:0000256" key="1">
    <source>
        <dbReference type="ARBA" id="ARBA00004496"/>
    </source>
</evidence>
<name>A0ABS5KRY8_9ACTN</name>
<evidence type="ECO:0000256" key="7">
    <source>
        <dbReference type="ARBA" id="ARBA00023015"/>
    </source>
</evidence>
<keyword evidence="9 11" id="KW-1015">Disulfide bond</keyword>
<evidence type="ECO:0000256" key="11">
    <source>
        <dbReference type="HAMAP-Rule" id="MF_01479"/>
    </source>
</evidence>
<comment type="similarity">
    <text evidence="2 11">Belongs to the WhiB family.</text>
</comment>
<keyword evidence="14" id="KW-1185">Reference proteome</keyword>
<keyword evidence="6 11" id="KW-0411">Iron-sulfur</keyword>
<comment type="PTM">
    <text evidence="11">Upon Fe-S cluster removal intramolecular disulfide bonds are formed.</text>
</comment>
<comment type="PTM">
    <text evidence="11">The Fe-S cluster can be nitrosylated by nitric oxide (NO).</text>
</comment>
<feature type="binding site" evidence="11">
    <location>
        <position position="43"/>
    </location>
    <ligand>
        <name>[4Fe-4S] cluster</name>
        <dbReference type="ChEBI" id="CHEBI:49883"/>
    </ligand>
</feature>
<dbReference type="Pfam" id="PF02467">
    <property type="entry name" value="Whib"/>
    <property type="match status" value="1"/>
</dbReference>
<proteinExistence type="inferred from homology"/>
<dbReference type="PROSITE" id="PS51674">
    <property type="entry name" value="4FE4S_WBL"/>
    <property type="match status" value="1"/>
</dbReference>
<keyword evidence="4 11" id="KW-0479">Metal-binding</keyword>
<evidence type="ECO:0000313" key="13">
    <source>
        <dbReference type="EMBL" id="MBS2548818.1"/>
    </source>
</evidence>
<evidence type="ECO:0000256" key="3">
    <source>
        <dbReference type="ARBA" id="ARBA00022485"/>
    </source>
</evidence>
<keyword evidence="7 11" id="KW-0805">Transcription regulation</keyword>
<keyword evidence="10 11" id="KW-0804">Transcription</keyword>
<evidence type="ECO:0000313" key="14">
    <source>
        <dbReference type="Proteomes" id="UP000730482"/>
    </source>
</evidence>
<gene>
    <name evidence="11" type="primary">whiB</name>
    <name evidence="13" type="ORF">KGQ19_18285</name>
</gene>
<feature type="domain" description="4Fe-4S Wbl-type" evidence="12">
    <location>
        <begin position="19"/>
        <end position="76"/>
    </location>
</feature>
<evidence type="ECO:0000256" key="5">
    <source>
        <dbReference type="ARBA" id="ARBA00023004"/>
    </source>
</evidence>
<evidence type="ECO:0000256" key="9">
    <source>
        <dbReference type="ARBA" id="ARBA00023157"/>
    </source>
</evidence>
<keyword evidence="8 11" id="KW-0238">DNA-binding</keyword>
<dbReference type="Proteomes" id="UP000730482">
    <property type="component" value="Unassembled WGS sequence"/>
</dbReference>
<dbReference type="HAMAP" id="MF_01479">
    <property type="entry name" value="WhiB"/>
    <property type="match status" value="1"/>
</dbReference>
<comment type="subcellular location">
    <subcellularLocation>
        <location evidence="1 11">Cytoplasm</location>
    </subcellularLocation>
</comment>
<dbReference type="InterPro" id="IPR034768">
    <property type="entry name" value="4FE4S_WBL"/>
</dbReference>
<dbReference type="InterPro" id="IPR003482">
    <property type="entry name" value="Whib"/>
</dbReference>
<evidence type="ECO:0000256" key="8">
    <source>
        <dbReference type="ARBA" id="ARBA00023125"/>
    </source>
</evidence>